<dbReference type="GO" id="GO:0005525">
    <property type="term" value="F:GTP binding"/>
    <property type="evidence" value="ECO:0007669"/>
    <property type="project" value="UniProtKB-KW"/>
</dbReference>
<dbReference type="SMART" id="SM00275">
    <property type="entry name" value="G_alpha"/>
    <property type="match status" value="1"/>
</dbReference>
<dbReference type="CDD" id="cd00066">
    <property type="entry name" value="G-alpha"/>
    <property type="match status" value="1"/>
</dbReference>
<dbReference type="Proteomes" id="UP000216624">
    <property type="component" value="Unassembled WGS sequence"/>
</dbReference>
<proteinExistence type="predicted"/>
<dbReference type="PANTHER" id="PTHR10218">
    <property type="entry name" value="GTP-BINDING PROTEIN ALPHA SUBUNIT"/>
    <property type="match status" value="1"/>
</dbReference>
<dbReference type="Gene3D" id="3.40.50.300">
    <property type="entry name" value="P-loop containing nucleotide triphosphate hydrolases"/>
    <property type="match status" value="1"/>
</dbReference>
<dbReference type="GO" id="GO:0031683">
    <property type="term" value="F:G-protein beta/gamma-subunit complex binding"/>
    <property type="evidence" value="ECO:0007669"/>
    <property type="project" value="InterPro"/>
</dbReference>
<dbReference type="InterPro" id="IPR027417">
    <property type="entry name" value="P-loop_NTPase"/>
</dbReference>
<dbReference type="GO" id="GO:0007188">
    <property type="term" value="P:adenylate cyclase-modulating G protein-coupled receptor signaling pathway"/>
    <property type="evidence" value="ECO:0007669"/>
    <property type="project" value="TreeGrafter"/>
</dbReference>
<dbReference type="GO" id="GO:0003924">
    <property type="term" value="F:GTPase activity"/>
    <property type="evidence" value="ECO:0007669"/>
    <property type="project" value="InterPro"/>
</dbReference>
<dbReference type="InterPro" id="IPR011025">
    <property type="entry name" value="GproteinA_insert"/>
</dbReference>
<dbReference type="OMA" id="GRENKSY"/>
<gene>
    <name evidence="1" type="ORF">FL82_11131</name>
</gene>
<dbReference type="HOGENOM" id="CLU_014184_6_0_1"/>
<dbReference type="GO" id="GO:0005737">
    <property type="term" value="C:cytoplasm"/>
    <property type="evidence" value="ECO:0007669"/>
    <property type="project" value="TreeGrafter"/>
</dbReference>
<dbReference type="GO" id="GO:0046872">
    <property type="term" value="F:metal ion binding"/>
    <property type="evidence" value="ECO:0007669"/>
    <property type="project" value="UniProtKB-KW"/>
</dbReference>
<dbReference type="SUPFAM" id="SSF47895">
    <property type="entry name" value="Transducin (alpha subunit), insertion domain"/>
    <property type="match status" value="1"/>
</dbReference>
<dbReference type="PROSITE" id="PS51882">
    <property type="entry name" value="G_ALPHA"/>
    <property type="match status" value="1"/>
</dbReference>
<keyword evidence="2" id="KW-1185">Reference proteome</keyword>
<comment type="caution">
    <text evidence="1">The sequence shown here is derived from an EMBL/GenBank/DDBJ whole genome shotgun (WGS) entry which is preliminary data.</text>
</comment>
<dbReference type="EMBL" id="NMWX01000510">
    <property type="protein sequence ID" value="OZF79076.1"/>
    <property type="molecule type" value="Genomic_DNA"/>
</dbReference>
<dbReference type="STRING" id="31234.E3LNP1"/>
<name>A0A260Z068_CAERE</name>
<accession>A0A260Z068</accession>
<dbReference type="GO" id="GO:0001664">
    <property type="term" value="F:G protein-coupled receptor binding"/>
    <property type="evidence" value="ECO:0007669"/>
    <property type="project" value="TreeGrafter"/>
</dbReference>
<dbReference type="CTD" id="9811968"/>
<dbReference type="SUPFAM" id="SSF52540">
    <property type="entry name" value="P-loop containing nucleoside triphosphate hydrolases"/>
    <property type="match status" value="1"/>
</dbReference>
<dbReference type="PRINTS" id="PR00318">
    <property type="entry name" value="GPROTEINA"/>
</dbReference>
<dbReference type="OrthoDB" id="5817230at2759"/>
<sequence length="364" mass="42372">MGALCSSETYMLDKETYKKQVEHNKMIESDLEKDRKLKILKLLILGPGESGKSTTIKQIKIIHDEGYSIEEKLVRRHGIFMNILEGIEEIHLAVGRENKSYKNPLSFDHIHEVRMFTENFKKADDGEKALGAEVINAIQKYIKDETVAMMLREKTVYNIDDSTIYFLDNFSRIIEKEYIPTEEDILKSRVPTSGVIQYKIMLKNFNFKIFDVGGQRAQRRKWLHVFDDVHAVLFITSLSEYDQVLREDATVNRMKESLNLFEKICNGRYFINTAMILFLNKIDLFEIKIKHTNITVALTSYKGPQERDSALDYIRKRFVSLNKNKKRSIYEHVTCATDTEQIQVVIDSVIDVVIQHTMQKVGIQ</sequence>
<dbReference type="Gene3D" id="1.10.400.10">
    <property type="entry name" value="GI Alpha 1, domain 2-like"/>
    <property type="match status" value="1"/>
</dbReference>
<dbReference type="PANTHER" id="PTHR10218:SF196">
    <property type="entry name" value="GUANINE NUCLEOTIDE-BINDING PROTEIN ALPHA-8 SUBUNIT"/>
    <property type="match status" value="1"/>
</dbReference>
<evidence type="ECO:0000313" key="1">
    <source>
        <dbReference type="EMBL" id="OZF79076.1"/>
    </source>
</evidence>
<dbReference type="KEGG" id="crq:GCK72_018362"/>
<dbReference type="Pfam" id="PF00503">
    <property type="entry name" value="G-alpha"/>
    <property type="match status" value="1"/>
</dbReference>
<organism evidence="1 2">
    <name type="scientific">Caenorhabditis remanei</name>
    <name type="common">Caenorhabditis vulgaris</name>
    <dbReference type="NCBI Taxonomy" id="31234"/>
    <lineage>
        <taxon>Eukaryota</taxon>
        <taxon>Metazoa</taxon>
        <taxon>Ecdysozoa</taxon>
        <taxon>Nematoda</taxon>
        <taxon>Chromadorea</taxon>
        <taxon>Rhabditida</taxon>
        <taxon>Rhabditina</taxon>
        <taxon>Rhabditomorpha</taxon>
        <taxon>Rhabditoidea</taxon>
        <taxon>Rhabditidae</taxon>
        <taxon>Peloderinae</taxon>
        <taxon>Caenorhabditis</taxon>
    </lineage>
</organism>
<protein>
    <submittedName>
        <fullName evidence="1">Uncharacterized protein</fullName>
    </submittedName>
</protein>
<dbReference type="eggNOG" id="KOG0082">
    <property type="taxonomic scope" value="Eukaryota"/>
</dbReference>
<feature type="non-terminal residue" evidence="1">
    <location>
        <position position="1"/>
    </location>
</feature>
<dbReference type="InterPro" id="IPR001019">
    <property type="entry name" value="Gprotein_alpha_su"/>
</dbReference>
<dbReference type="GO" id="GO:0005834">
    <property type="term" value="C:heterotrimeric G-protein complex"/>
    <property type="evidence" value="ECO:0007669"/>
    <property type="project" value="TreeGrafter"/>
</dbReference>
<evidence type="ECO:0000313" key="2">
    <source>
        <dbReference type="Proteomes" id="UP000216624"/>
    </source>
</evidence>
<reference evidence="1" key="1">
    <citation type="submission" date="2017-08" db="EMBL/GenBank/DDBJ databases">
        <authorList>
            <person name="de Groot N.N."/>
        </authorList>
    </citation>
    <scope>NUCLEOTIDE SEQUENCE [LARGE SCALE GENOMIC DNA]</scope>
    <source>
        <strain evidence="1">PX439</strain>
    </source>
</reference>